<dbReference type="Gene3D" id="2.130.10.130">
    <property type="entry name" value="Integrin alpha, N-terminal"/>
    <property type="match status" value="1"/>
</dbReference>
<evidence type="ECO:0000256" key="1">
    <source>
        <dbReference type="ARBA" id="ARBA00022729"/>
    </source>
</evidence>
<accession>A0A3B0CDT2</accession>
<dbReference type="EMBL" id="RBCJ01000002">
    <property type="protein sequence ID" value="RKN81096.1"/>
    <property type="molecule type" value="Genomic_DNA"/>
</dbReference>
<name>A0A3B0CDT2_9FLAO</name>
<keyword evidence="1" id="KW-0732">Signal</keyword>
<dbReference type="Proteomes" id="UP000276603">
    <property type="component" value="Unassembled WGS sequence"/>
</dbReference>
<protein>
    <submittedName>
        <fullName evidence="2">VCBS repeat-containing protein</fullName>
    </submittedName>
</protein>
<comment type="caution">
    <text evidence="2">The sequence shown here is derived from an EMBL/GenBank/DDBJ whole genome shotgun (WGS) entry which is preliminary data.</text>
</comment>
<evidence type="ECO:0000313" key="3">
    <source>
        <dbReference type="Proteomes" id="UP000276603"/>
    </source>
</evidence>
<reference evidence="2 3" key="1">
    <citation type="submission" date="2018-10" db="EMBL/GenBank/DDBJ databases">
        <title>Ulvibacterium marinum gen. nov., sp. nov., a novel marine bacterium of the family Flavobacteriaceae, isolated from a culture of the green alga Ulva prolifera.</title>
        <authorList>
            <person name="Zhang Z."/>
        </authorList>
    </citation>
    <scope>NUCLEOTIDE SEQUENCE [LARGE SCALE GENOMIC DNA]</scope>
    <source>
        <strain evidence="2 3">CCMM003</strain>
    </source>
</reference>
<dbReference type="InterPro" id="IPR013517">
    <property type="entry name" value="FG-GAP"/>
</dbReference>
<dbReference type="PANTHER" id="PTHR46580:SF4">
    <property type="entry name" value="ATP_GTP-BINDING PROTEIN"/>
    <property type="match status" value="1"/>
</dbReference>
<evidence type="ECO:0000313" key="2">
    <source>
        <dbReference type="EMBL" id="RKN81096.1"/>
    </source>
</evidence>
<dbReference type="SUPFAM" id="SSF69318">
    <property type="entry name" value="Integrin alpha N-terminal domain"/>
    <property type="match status" value="1"/>
</dbReference>
<dbReference type="PROSITE" id="PS51257">
    <property type="entry name" value="PROKAR_LIPOPROTEIN"/>
    <property type="match status" value="1"/>
</dbReference>
<dbReference type="InterPro" id="IPR028994">
    <property type="entry name" value="Integrin_alpha_N"/>
</dbReference>
<keyword evidence="3" id="KW-1185">Reference proteome</keyword>
<organism evidence="2 3">
    <name type="scientific">Ulvibacterium marinum</name>
    <dbReference type="NCBI Taxonomy" id="2419782"/>
    <lineage>
        <taxon>Bacteria</taxon>
        <taxon>Pseudomonadati</taxon>
        <taxon>Bacteroidota</taxon>
        <taxon>Flavobacteriia</taxon>
        <taxon>Flavobacteriales</taxon>
        <taxon>Flavobacteriaceae</taxon>
        <taxon>Ulvibacterium</taxon>
    </lineage>
</organism>
<dbReference type="Pfam" id="PF13517">
    <property type="entry name" value="FG-GAP_3"/>
    <property type="match status" value="1"/>
</dbReference>
<gene>
    <name evidence="2" type="ORF">D7Z94_09120</name>
</gene>
<dbReference type="PANTHER" id="PTHR46580">
    <property type="entry name" value="SENSOR KINASE-RELATED"/>
    <property type="match status" value="1"/>
</dbReference>
<dbReference type="AlphaFoldDB" id="A0A3B0CDT2"/>
<sequence length="510" mass="58352">MKWYPFRSFAYPFFLFCFIIFSSCGSGNKKKEVVLYDTYCASCHLPPAIDGLPKHIWKDNILPEMGARLGIRDNGYDPLKDLHFGEQAMLLEKGIYPFSPLLDIADWELLRDYIIAMAPDSLPDQQSYNAAKPLEGFSKQLISLDDKDQSLFTYLKYDEEITKLRLGDLTGYLLEYDFKTDTLIPKARLASAVVDHYDRDGLSFTTSIGSIRPTALSTGQVYTWQNETPMAMPLIFHRPVHTLVEDLNNDGKKELIVSEFGDLTGSLSLLWDKGNSTYEKRILLNQPGAIRVVAKDMNQDQRKDLVVITSQGDEGITILYQKDDLNFESEKVIRFSPLYGSSWFELIDYDGDGDEDIITVNGDNADESYVHKPYHGMRIHLNNGENQFEETYFYPMNGASRVVAHDFDQDGDIDFGLVSTFPDYATRPDYSFVYLENMDSDSYTFDPHIIKNPDARWFLMDTGDIDEDGDEDIILSAFTYGFTPAPKEFTEAWKEKKVDLMVLRNQLINK</sequence>
<proteinExistence type="predicted"/>